<keyword evidence="5 6" id="KW-0472">Membrane</keyword>
<dbReference type="PANTHER" id="PTHR32322">
    <property type="entry name" value="INNER MEMBRANE TRANSPORTER"/>
    <property type="match status" value="1"/>
</dbReference>
<evidence type="ECO:0000256" key="2">
    <source>
        <dbReference type="ARBA" id="ARBA00022475"/>
    </source>
</evidence>
<feature type="transmembrane region" description="Helical" evidence="6">
    <location>
        <begin position="186"/>
        <end position="205"/>
    </location>
</feature>
<keyword evidence="4 6" id="KW-1133">Transmembrane helix</keyword>
<name>A0ABM8AWY2_9BACT</name>
<feature type="transmembrane region" description="Helical" evidence="6">
    <location>
        <begin position="75"/>
        <end position="92"/>
    </location>
</feature>
<evidence type="ECO:0000313" key="8">
    <source>
        <dbReference type="EMBL" id="BDQ36025.1"/>
    </source>
</evidence>
<dbReference type="Proteomes" id="UP001317742">
    <property type="component" value="Chromosome"/>
</dbReference>
<comment type="subcellular location">
    <subcellularLocation>
        <location evidence="1">Cell membrane</location>
        <topology evidence="1">Multi-pass membrane protein</topology>
    </subcellularLocation>
</comment>
<evidence type="ECO:0000256" key="4">
    <source>
        <dbReference type="ARBA" id="ARBA00022989"/>
    </source>
</evidence>
<accession>A0ABM8AWY2</accession>
<dbReference type="SUPFAM" id="SSF103481">
    <property type="entry name" value="Multidrug resistance efflux transporter EmrE"/>
    <property type="match status" value="2"/>
</dbReference>
<feature type="domain" description="EamA" evidence="7">
    <location>
        <begin position="156"/>
        <end position="292"/>
    </location>
</feature>
<feature type="transmembrane region" description="Helical" evidence="6">
    <location>
        <begin position="128"/>
        <end position="146"/>
    </location>
</feature>
<dbReference type="InterPro" id="IPR000620">
    <property type="entry name" value="EamA_dom"/>
</dbReference>
<gene>
    <name evidence="8" type="ORF">SYK_03850</name>
</gene>
<proteinExistence type="predicted"/>
<feature type="transmembrane region" description="Helical" evidence="6">
    <location>
        <begin position="104"/>
        <end position="121"/>
    </location>
</feature>
<feature type="transmembrane region" description="Helical" evidence="6">
    <location>
        <begin position="34"/>
        <end position="55"/>
    </location>
</feature>
<evidence type="ECO:0000256" key="6">
    <source>
        <dbReference type="SAM" id="Phobius"/>
    </source>
</evidence>
<dbReference type="EMBL" id="AP026709">
    <property type="protein sequence ID" value="BDQ36025.1"/>
    <property type="molecule type" value="Genomic_DNA"/>
</dbReference>
<sequence length="303" mass="33103">MNNRKKALIFGLVTVGIWSTVASAFKIALTRLDPLQLLLMACATSIVALTGIMVFQGKLHELTRMPRREMIRSALLGVLNPFLYYVILFKAYDLLPAQEAQPINYTWAITLSLLSIPLLGQKMSGKDMAAIFLSYFGVVVISTHGNPFSLEFSNLTGVGLALASTVIWALYWIFNTRSKADPIAGLLLGFLCGFPLIIIATLVFSELPTLDMTSALSAAYVGFFEMGITFALWLTAMKYAATPDGEGTARIANLIFLSPFLSLIFIHFLVGEEILPATIAGLGFIVAGNILMQYKKNTQNENA</sequence>
<feature type="domain" description="EamA" evidence="7">
    <location>
        <begin position="6"/>
        <end position="143"/>
    </location>
</feature>
<dbReference type="InterPro" id="IPR037185">
    <property type="entry name" value="EmrE-like"/>
</dbReference>
<organism evidence="8 9">
    <name type="scientific">Pseudodesulfovibrio nedwellii</name>
    <dbReference type="NCBI Taxonomy" id="2973072"/>
    <lineage>
        <taxon>Bacteria</taxon>
        <taxon>Pseudomonadati</taxon>
        <taxon>Thermodesulfobacteriota</taxon>
        <taxon>Desulfovibrionia</taxon>
        <taxon>Desulfovibrionales</taxon>
        <taxon>Desulfovibrionaceae</taxon>
    </lineage>
</organism>
<evidence type="ECO:0000259" key="7">
    <source>
        <dbReference type="Pfam" id="PF00892"/>
    </source>
</evidence>
<evidence type="ECO:0000256" key="1">
    <source>
        <dbReference type="ARBA" id="ARBA00004651"/>
    </source>
</evidence>
<dbReference type="Pfam" id="PF00892">
    <property type="entry name" value="EamA"/>
    <property type="match status" value="2"/>
</dbReference>
<evidence type="ECO:0000256" key="3">
    <source>
        <dbReference type="ARBA" id="ARBA00022692"/>
    </source>
</evidence>
<keyword evidence="2" id="KW-1003">Cell membrane</keyword>
<dbReference type="PANTHER" id="PTHR32322:SF18">
    <property type="entry name" value="S-ADENOSYLMETHIONINE_S-ADENOSYLHOMOCYSTEINE TRANSPORTER"/>
    <property type="match status" value="1"/>
</dbReference>
<keyword evidence="9" id="KW-1185">Reference proteome</keyword>
<feature type="transmembrane region" description="Helical" evidence="6">
    <location>
        <begin position="152"/>
        <end position="174"/>
    </location>
</feature>
<feature type="transmembrane region" description="Helical" evidence="6">
    <location>
        <begin position="274"/>
        <end position="292"/>
    </location>
</feature>
<feature type="transmembrane region" description="Helical" evidence="6">
    <location>
        <begin position="217"/>
        <end position="236"/>
    </location>
</feature>
<reference evidence="8 9" key="1">
    <citation type="submission" date="2022-08" db="EMBL/GenBank/DDBJ databases">
        <title>Genome Sequence of the sulphate-reducing bacterium, Pseudodesulfovibrio sp. SYK.</title>
        <authorList>
            <person name="Kondo R."/>
            <person name="Kataoka T."/>
        </authorList>
    </citation>
    <scope>NUCLEOTIDE SEQUENCE [LARGE SCALE GENOMIC DNA]</scope>
    <source>
        <strain evidence="8 9">SYK</strain>
    </source>
</reference>
<evidence type="ECO:0000256" key="5">
    <source>
        <dbReference type="ARBA" id="ARBA00023136"/>
    </source>
</evidence>
<feature type="transmembrane region" description="Helical" evidence="6">
    <location>
        <begin position="248"/>
        <end position="268"/>
    </location>
</feature>
<keyword evidence="3 6" id="KW-0812">Transmembrane</keyword>
<evidence type="ECO:0000313" key="9">
    <source>
        <dbReference type="Proteomes" id="UP001317742"/>
    </source>
</evidence>
<dbReference type="InterPro" id="IPR050638">
    <property type="entry name" value="AA-Vitamin_Transporters"/>
</dbReference>
<dbReference type="RefSeq" id="WP_281761952.1">
    <property type="nucleotide sequence ID" value="NZ_AP026709.1"/>
</dbReference>
<protein>
    <recommendedName>
        <fullName evidence="7">EamA domain-containing protein</fullName>
    </recommendedName>
</protein>